<sequence>MVSAAYMLVLIFVKTGMAAKRLAPPCDQHMFNSNVDNCLSDFNRSMETSGYQDRCPWPAVKSIYYKLKSCVDGWAETSWCKGYQFMPEKVFLNVHETYFLVCGQVQDPPLITLIMLIAPVVIVTLFLPFLCSGLNLFT</sequence>
<proteinExistence type="predicted"/>
<dbReference type="Proteomes" id="UP000793456">
    <property type="component" value="Chromosome XIX"/>
</dbReference>
<comment type="caution">
    <text evidence="1">The sequence shown here is derived from an EMBL/GenBank/DDBJ whole genome shotgun (WGS) entry which is preliminary data.</text>
</comment>
<evidence type="ECO:0000313" key="2">
    <source>
        <dbReference type="Proteomes" id="UP000793456"/>
    </source>
</evidence>
<organism evidence="1 2">
    <name type="scientific">Larimichthys crocea</name>
    <name type="common">Large yellow croaker</name>
    <name type="synonym">Pseudosciaena crocea</name>
    <dbReference type="NCBI Taxonomy" id="215358"/>
    <lineage>
        <taxon>Eukaryota</taxon>
        <taxon>Metazoa</taxon>
        <taxon>Chordata</taxon>
        <taxon>Craniata</taxon>
        <taxon>Vertebrata</taxon>
        <taxon>Euteleostomi</taxon>
        <taxon>Actinopterygii</taxon>
        <taxon>Neopterygii</taxon>
        <taxon>Teleostei</taxon>
        <taxon>Neoteleostei</taxon>
        <taxon>Acanthomorphata</taxon>
        <taxon>Eupercaria</taxon>
        <taxon>Sciaenidae</taxon>
        <taxon>Larimichthys</taxon>
    </lineage>
</organism>
<keyword evidence="2" id="KW-1185">Reference proteome</keyword>
<protein>
    <submittedName>
        <fullName evidence="1">Uncharacterized protein</fullName>
    </submittedName>
</protein>
<evidence type="ECO:0000313" key="1">
    <source>
        <dbReference type="EMBL" id="TMS06077.1"/>
    </source>
</evidence>
<reference evidence="1" key="1">
    <citation type="submission" date="2018-11" db="EMBL/GenBank/DDBJ databases">
        <title>The sequence and de novo assembly of Larimichthys crocea genome using PacBio and Hi-C technologies.</title>
        <authorList>
            <person name="Xu P."/>
            <person name="Chen B."/>
            <person name="Zhou Z."/>
            <person name="Ke Q."/>
            <person name="Wu Y."/>
            <person name="Bai H."/>
            <person name="Pu F."/>
        </authorList>
    </citation>
    <scope>NUCLEOTIDE SEQUENCE</scope>
    <source>
        <tissue evidence="1">Muscle</tissue>
    </source>
</reference>
<accession>A0ACD3QGB9</accession>
<dbReference type="EMBL" id="CM011692">
    <property type="protein sequence ID" value="TMS06077.1"/>
    <property type="molecule type" value="Genomic_DNA"/>
</dbReference>
<name>A0ACD3QGB9_LARCR</name>
<gene>
    <name evidence="1" type="ORF">E3U43_015836</name>
</gene>